<dbReference type="AlphaFoldDB" id="A0A9D1G1N9"/>
<evidence type="ECO:0000256" key="2">
    <source>
        <dbReference type="ARBA" id="ARBA00012720"/>
    </source>
</evidence>
<dbReference type="SMART" id="SM00478">
    <property type="entry name" value="ENDO3c"/>
    <property type="match status" value="1"/>
</dbReference>
<comment type="catalytic activity">
    <reaction evidence="3">
        <text>2'-deoxyribonucleotide-(2'-deoxyribose 5'-phosphate)-2'-deoxyribonucleotide-DNA = a 3'-end 2'-deoxyribonucleotide-(2,3-dehydro-2,3-deoxyribose 5'-phosphate)-DNA + a 5'-end 5'-phospho-2'-deoxyribonucleoside-DNA + H(+)</text>
        <dbReference type="Rhea" id="RHEA:66592"/>
        <dbReference type="Rhea" id="RHEA-COMP:13180"/>
        <dbReference type="Rhea" id="RHEA-COMP:16897"/>
        <dbReference type="Rhea" id="RHEA-COMP:17067"/>
        <dbReference type="ChEBI" id="CHEBI:15378"/>
        <dbReference type="ChEBI" id="CHEBI:136412"/>
        <dbReference type="ChEBI" id="CHEBI:157695"/>
        <dbReference type="ChEBI" id="CHEBI:167181"/>
        <dbReference type="EC" id="4.2.99.18"/>
    </reaction>
</comment>
<dbReference type="EMBL" id="DVJN01000208">
    <property type="protein sequence ID" value="HIS93511.1"/>
    <property type="molecule type" value="Genomic_DNA"/>
</dbReference>
<dbReference type="GO" id="GO:0006284">
    <property type="term" value="P:base-excision repair"/>
    <property type="evidence" value="ECO:0007669"/>
    <property type="project" value="InterPro"/>
</dbReference>
<dbReference type="InterPro" id="IPR023170">
    <property type="entry name" value="HhH_base_excis_C"/>
</dbReference>
<dbReference type="PANTHER" id="PTHR10242:SF2">
    <property type="entry name" value="N-GLYCOSYLASE_DNA LYASE"/>
    <property type="match status" value="1"/>
</dbReference>
<name>A0A9D1G1N9_9FIRM</name>
<evidence type="ECO:0000256" key="3">
    <source>
        <dbReference type="ARBA" id="ARBA00044632"/>
    </source>
</evidence>
<accession>A0A9D1G1N9</accession>
<dbReference type="InterPro" id="IPR003265">
    <property type="entry name" value="HhH-GPD_domain"/>
</dbReference>
<dbReference type="Gene3D" id="1.10.340.30">
    <property type="entry name" value="Hypothetical protein, domain 2"/>
    <property type="match status" value="1"/>
</dbReference>
<organism evidence="5 6">
    <name type="scientific">Candidatus Alectryocaccomicrobium excrementavium</name>
    <dbReference type="NCBI Taxonomy" id="2840668"/>
    <lineage>
        <taxon>Bacteria</taxon>
        <taxon>Bacillati</taxon>
        <taxon>Bacillota</taxon>
        <taxon>Clostridia</taxon>
        <taxon>Candidatus Alectryocaccomicrobium</taxon>
    </lineage>
</organism>
<dbReference type="Pfam" id="PF00730">
    <property type="entry name" value="HhH-GPD"/>
    <property type="match status" value="1"/>
</dbReference>
<dbReference type="Gene3D" id="1.10.1670.10">
    <property type="entry name" value="Helix-hairpin-Helix base-excision DNA repair enzymes (C-terminal)"/>
    <property type="match status" value="1"/>
</dbReference>
<dbReference type="SUPFAM" id="SSF48150">
    <property type="entry name" value="DNA-glycosylase"/>
    <property type="match status" value="1"/>
</dbReference>
<dbReference type="InterPro" id="IPR052054">
    <property type="entry name" value="Oxidative_DNA_repair_enzyme"/>
</dbReference>
<gene>
    <name evidence="5" type="ORF">IAA84_10880</name>
</gene>
<evidence type="ECO:0000313" key="5">
    <source>
        <dbReference type="EMBL" id="HIS93511.1"/>
    </source>
</evidence>
<dbReference type="Gene3D" id="3.30.310.260">
    <property type="match status" value="1"/>
</dbReference>
<feature type="domain" description="HhH-GPD" evidence="4">
    <location>
        <begin position="96"/>
        <end position="256"/>
    </location>
</feature>
<comment type="caution">
    <text evidence="5">The sequence shown here is derived from an EMBL/GenBank/DDBJ whole genome shotgun (WGS) entry which is preliminary data.</text>
</comment>
<dbReference type="EC" id="4.2.99.18" evidence="2"/>
<dbReference type="SUPFAM" id="SSF55945">
    <property type="entry name" value="TATA-box binding protein-like"/>
    <property type="match status" value="1"/>
</dbReference>
<evidence type="ECO:0000313" key="6">
    <source>
        <dbReference type="Proteomes" id="UP000824140"/>
    </source>
</evidence>
<evidence type="ECO:0000256" key="1">
    <source>
        <dbReference type="ARBA" id="ARBA00010679"/>
    </source>
</evidence>
<dbReference type="InterPro" id="IPR011257">
    <property type="entry name" value="DNA_glycosylase"/>
</dbReference>
<dbReference type="PANTHER" id="PTHR10242">
    <property type="entry name" value="8-OXOGUANINE DNA GLYCOSYLASE"/>
    <property type="match status" value="1"/>
</dbReference>
<dbReference type="CDD" id="cd00056">
    <property type="entry name" value="ENDO3c"/>
    <property type="match status" value="1"/>
</dbReference>
<comment type="similarity">
    <text evidence="1">Belongs to the type-1 OGG1 family.</text>
</comment>
<evidence type="ECO:0000259" key="4">
    <source>
        <dbReference type="SMART" id="SM00478"/>
    </source>
</evidence>
<proteinExistence type="inferred from homology"/>
<reference evidence="5" key="1">
    <citation type="submission" date="2020-10" db="EMBL/GenBank/DDBJ databases">
        <authorList>
            <person name="Gilroy R."/>
        </authorList>
    </citation>
    <scope>NUCLEOTIDE SEQUENCE</scope>
    <source>
        <strain evidence="5">13766</strain>
    </source>
</reference>
<reference evidence="5" key="2">
    <citation type="journal article" date="2021" name="PeerJ">
        <title>Extensive microbial diversity within the chicken gut microbiome revealed by metagenomics and culture.</title>
        <authorList>
            <person name="Gilroy R."/>
            <person name="Ravi A."/>
            <person name="Getino M."/>
            <person name="Pursley I."/>
            <person name="Horton D.L."/>
            <person name="Alikhan N.F."/>
            <person name="Baker D."/>
            <person name="Gharbi K."/>
            <person name="Hall N."/>
            <person name="Watson M."/>
            <person name="Adriaenssens E.M."/>
            <person name="Foster-Nyarko E."/>
            <person name="Jarju S."/>
            <person name="Secka A."/>
            <person name="Antonio M."/>
            <person name="Oren A."/>
            <person name="Chaudhuri R.R."/>
            <person name="La Ragione R."/>
            <person name="Hildebrand F."/>
            <person name="Pallen M.J."/>
        </authorList>
    </citation>
    <scope>NUCLEOTIDE SEQUENCE</scope>
    <source>
        <strain evidence="5">13766</strain>
    </source>
</reference>
<dbReference type="GO" id="GO:0140078">
    <property type="term" value="F:class I DNA-(apurinic or apyrimidinic site) endonuclease activity"/>
    <property type="evidence" value="ECO:0007669"/>
    <property type="project" value="UniProtKB-EC"/>
</dbReference>
<sequence>MRKQKLDPQLTLLDSAQCFHWRKTAHGYAAVVAGKPMFVREGEAPQDAAYFDWARDYEQMAARYAQFPALQRWMEELRGLRVLRQPVWEALVAFILSSNNNAVRIRQLVWKVCALGPQMEIDGAPMRGFPAPEVLARAGADALRQMGCGYRAEYLEQTARRVADGFGLEALRAMEYGAARERLLQLSGVGPKVADCVLLFGCGHTQAFPVDVWMARAMEKYFGMGGLSRERMREGAQEIFGSDAGLVQQFIFHAMRTGLA</sequence>
<dbReference type="Proteomes" id="UP000824140">
    <property type="component" value="Unassembled WGS sequence"/>
</dbReference>
<protein>
    <recommendedName>
        <fullName evidence="2">DNA-(apurinic or apyrimidinic site) lyase</fullName>
        <ecNumber evidence="2">4.2.99.18</ecNumber>
    </recommendedName>
</protein>